<dbReference type="Gene3D" id="1.10.1040.10">
    <property type="entry name" value="N-(1-d-carboxylethyl)-l-norvaline Dehydrogenase, domain 2"/>
    <property type="match status" value="1"/>
</dbReference>
<dbReference type="Pfam" id="PF08125">
    <property type="entry name" value="Mannitol_dh_C"/>
    <property type="match status" value="1"/>
</dbReference>
<dbReference type="PANTHER" id="PTHR43362:SF7">
    <property type="entry name" value="D-MANNONATE OXIDOREDUCTASE"/>
    <property type="match status" value="1"/>
</dbReference>
<evidence type="ECO:0000313" key="5">
    <source>
        <dbReference type="Proteomes" id="UP000823631"/>
    </source>
</evidence>
<dbReference type="InterPro" id="IPR050988">
    <property type="entry name" value="Mannitol_DH/Oxidoreductase"/>
</dbReference>
<feature type="domain" description="Mannitol dehydrogenase N-terminal" evidence="2">
    <location>
        <begin position="5"/>
        <end position="252"/>
    </location>
</feature>
<dbReference type="AlphaFoldDB" id="A0A9D9D9B1"/>
<dbReference type="GO" id="GO:0042840">
    <property type="term" value="P:D-glucuronate catabolic process"/>
    <property type="evidence" value="ECO:0007669"/>
    <property type="project" value="TreeGrafter"/>
</dbReference>
<gene>
    <name evidence="4" type="ORF">IAB19_02355</name>
</gene>
<dbReference type="InterPro" id="IPR036291">
    <property type="entry name" value="NAD(P)-bd_dom_sf"/>
</dbReference>
<dbReference type="Gene3D" id="3.40.50.720">
    <property type="entry name" value="NAD(P)-binding Rossmann-like Domain"/>
    <property type="match status" value="1"/>
</dbReference>
<dbReference type="InterPro" id="IPR013328">
    <property type="entry name" value="6PGD_dom2"/>
</dbReference>
<dbReference type="EMBL" id="JADINH010000040">
    <property type="protein sequence ID" value="MBO8415205.1"/>
    <property type="molecule type" value="Genomic_DNA"/>
</dbReference>
<dbReference type="Pfam" id="PF01232">
    <property type="entry name" value="Mannitol_dh"/>
    <property type="match status" value="1"/>
</dbReference>
<dbReference type="GO" id="GO:0008866">
    <property type="term" value="F:fructuronate reductase activity"/>
    <property type="evidence" value="ECO:0007669"/>
    <property type="project" value="TreeGrafter"/>
</dbReference>
<keyword evidence="1" id="KW-0560">Oxidoreductase</keyword>
<dbReference type="InterPro" id="IPR013131">
    <property type="entry name" value="Mannitol_DH_N"/>
</dbReference>
<dbReference type="SUPFAM" id="SSF48179">
    <property type="entry name" value="6-phosphogluconate dehydrogenase C-terminal domain-like"/>
    <property type="match status" value="1"/>
</dbReference>
<reference evidence="4" key="1">
    <citation type="submission" date="2020-10" db="EMBL/GenBank/DDBJ databases">
        <authorList>
            <person name="Gilroy R."/>
        </authorList>
    </citation>
    <scope>NUCLEOTIDE SEQUENCE</scope>
    <source>
        <strain evidence="4">17213</strain>
    </source>
</reference>
<feature type="domain" description="Mannitol dehydrogenase C-terminal" evidence="3">
    <location>
        <begin position="260"/>
        <end position="441"/>
    </location>
</feature>
<evidence type="ECO:0000313" key="4">
    <source>
        <dbReference type="EMBL" id="MBO8415205.1"/>
    </source>
</evidence>
<evidence type="ECO:0000256" key="1">
    <source>
        <dbReference type="ARBA" id="ARBA00023002"/>
    </source>
</evidence>
<comment type="caution">
    <text evidence="4">The sequence shown here is derived from an EMBL/GenBank/DDBJ whole genome shotgun (WGS) entry which is preliminary data.</text>
</comment>
<dbReference type="PRINTS" id="PR00084">
    <property type="entry name" value="MTLDHDRGNASE"/>
</dbReference>
<accession>A0A9D9D9B1</accession>
<name>A0A9D9D9B1_9GAMM</name>
<dbReference type="SUPFAM" id="SSF51735">
    <property type="entry name" value="NAD(P)-binding Rossmann-fold domains"/>
    <property type="match status" value="1"/>
</dbReference>
<dbReference type="InterPro" id="IPR000669">
    <property type="entry name" value="Mannitol_DH"/>
</dbReference>
<dbReference type="InterPro" id="IPR013118">
    <property type="entry name" value="Mannitol_DH_C"/>
</dbReference>
<protein>
    <submittedName>
        <fullName evidence="4">Mannitol dehydrogenase family protein</fullName>
    </submittedName>
</protein>
<organism evidence="4 5">
    <name type="scientific">Candidatus Avisuccinivibrio stercorigallinarum</name>
    <dbReference type="NCBI Taxonomy" id="2840704"/>
    <lineage>
        <taxon>Bacteria</taxon>
        <taxon>Pseudomonadati</taxon>
        <taxon>Pseudomonadota</taxon>
        <taxon>Gammaproteobacteria</taxon>
        <taxon>Aeromonadales</taxon>
        <taxon>Succinivibrionaceae</taxon>
        <taxon>Succinivibrionaceae incertae sedis</taxon>
        <taxon>Candidatus Avisuccinivibrio</taxon>
    </lineage>
</organism>
<reference evidence="4" key="2">
    <citation type="journal article" date="2021" name="PeerJ">
        <title>Extensive microbial diversity within the chicken gut microbiome revealed by metagenomics and culture.</title>
        <authorList>
            <person name="Gilroy R."/>
            <person name="Ravi A."/>
            <person name="Getino M."/>
            <person name="Pursley I."/>
            <person name="Horton D.L."/>
            <person name="Alikhan N.F."/>
            <person name="Baker D."/>
            <person name="Gharbi K."/>
            <person name="Hall N."/>
            <person name="Watson M."/>
            <person name="Adriaenssens E.M."/>
            <person name="Foster-Nyarko E."/>
            <person name="Jarju S."/>
            <person name="Secka A."/>
            <person name="Antonio M."/>
            <person name="Oren A."/>
            <person name="Chaudhuri R.R."/>
            <person name="La Ragione R."/>
            <person name="Hildebrand F."/>
            <person name="Pallen M.J."/>
        </authorList>
    </citation>
    <scope>NUCLEOTIDE SEQUENCE</scope>
    <source>
        <strain evidence="4">17213</strain>
    </source>
</reference>
<dbReference type="Proteomes" id="UP000823631">
    <property type="component" value="Unassembled WGS sequence"/>
</dbReference>
<sequence>MNTWLHLGLGSFHRAHQEYCFDRLIKAGLCTDWRFEAGNIRDDAERTVQGLLKQDLSYTLETISPEGEAEFTTIKALSKVFPFEPGLPSLIAAGAAADTRVISFTVTEAGYYLDNELKLQSADQAVAADLKGGVGTIYGVIAAMLKQRVKLGGAPLTLLCCDNVRENGHKFKSGLTQFLQLQGENDLVTFLNEHCTCPNTMVDRITPRPAATLSAEIKEKTGIDDLVPVMAESFFQWVIEDNFAAGRPALEKADVELVKDVAPYEDAKLRILNASHSLLALSGVIKGYNYVFECAQDEELSALAYHYVTESVIPCLKGCPLNLPAYRDEVLRRFKNDHIRDTLQRICQDSFSKMIMFVKPTLLDCYRLGVDAKGVVLISALYLNFLTLLQAGKVPFEYQDSSFDKAWADKVLSAADPIAAYAQTRLLFGELTENGKFLADLRSCCALVQDFAARQA</sequence>
<evidence type="ECO:0000259" key="2">
    <source>
        <dbReference type="Pfam" id="PF01232"/>
    </source>
</evidence>
<evidence type="ECO:0000259" key="3">
    <source>
        <dbReference type="Pfam" id="PF08125"/>
    </source>
</evidence>
<dbReference type="PANTHER" id="PTHR43362">
    <property type="entry name" value="MANNITOL DEHYDROGENASE DSF1-RELATED"/>
    <property type="match status" value="1"/>
</dbReference>
<dbReference type="InterPro" id="IPR008927">
    <property type="entry name" value="6-PGluconate_DH-like_C_sf"/>
</dbReference>
<proteinExistence type="predicted"/>